<dbReference type="InterPro" id="IPR006115">
    <property type="entry name" value="6PGDH_NADP-bd"/>
</dbReference>
<keyword evidence="3" id="KW-0520">NAD</keyword>
<keyword evidence="8" id="KW-1185">Reference proteome</keyword>
<proteinExistence type="inferred from homology"/>
<dbReference type="EMBL" id="JANCLT010000015">
    <property type="protein sequence ID" value="MCP8970812.1"/>
    <property type="molecule type" value="Genomic_DNA"/>
</dbReference>
<comment type="caution">
    <text evidence="7">The sequence shown here is derived from an EMBL/GenBank/DDBJ whole genome shotgun (WGS) entry which is preliminary data.</text>
</comment>
<dbReference type="PANTHER" id="PTHR43060:SF15">
    <property type="entry name" value="3-HYDROXYISOBUTYRATE DEHYDROGENASE-LIKE 1, MITOCHONDRIAL-RELATED"/>
    <property type="match status" value="1"/>
</dbReference>
<keyword evidence="2" id="KW-0560">Oxidoreductase</keyword>
<dbReference type="Gene3D" id="3.40.50.720">
    <property type="entry name" value="NAD(P)-binding Rossmann-like Domain"/>
    <property type="match status" value="1"/>
</dbReference>
<accession>A0AA42BRD4</accession>
<name>A0AA42BRD4_9BACI</name>
<dbReference type="Pfam" id="PF03446">
    <property type="entry name" value="NAD_binding_2"/>
    <property type="match status" value="1"/>
</dbReference>
<dbReference type="Gene3D" id="1.10.1040.10">
    <property type="entry name" value="N-(1-d-carboxylethyl)-l-norvaline Dehydrogenase, domain 2"/>
    <property type="match status" value="1"/>
</dbReference>
<evidence type="ECO:0000256" key="2">
    <source>
        <dbReference type="ARBA" id="ARBA00023002"/>
    </source>
</evidence>
<comment type="similarity">
    <text evidence="1">Belongs to the HIBADH-related family.</text>
</comment>
<dbReference type="PIRSF" id="PIRSF000103">
    <property type="entry name" value="HIBADH"/>
    <property type="match status" value="1"/>
</dbReference>
<evidence type="ECO:0000256" key="3">
    <source>
        <dbReference type="ARBA" id="ARBA00023027"/>
    </source>
</evidence>
<dbReference type="Proteomes" id="UP001156102">
    <property type="component" value="Unassembled WGS sequence"/>
</dbReference>
<evidence type="ECO:0000313" key="7">
    <source>
        <dbReference type="EMBL" id="MCP8970812.1"/>
    </source>
</evidence>
<gene>
    <name evidence="7" type="ORF">NK662_20035</name>
</gene>
<dbReference type="InterPro" id="IPR029154">
    <property type="entry name" value="HIBADH-like_NADP-bd"/>
</dbReference>
<feature type="domain" description="3-hydroxyisobutyrate dehydrogenase-like NAD-binding" evidence="6">
    <location>
        <begin position="173"/>
        <end position="292"/>
    </location>
</feature>
<dbReference type="PANTHER" id="PTHR43060">
    <property type="entry name" value="3-HYDROXYISOBUTYRATE DEHYDROGENASE-LIKE 1, MITOCHONDRIAL-RELATED"/>
    <property type="match status" value="1"/>
</dbReference>
<feature type="active site" evidence="4">
    <location>
        <position position="179"/>
    </location>
</feature>
<evidence type="ECO:0000259" key="5">
    <source>
        <dbReference type="Pfam" id="PF03446"/>
    </source>
</evidence>
<dbReference type="SUPFAM" id="SSF48179">
    <property type="entry name" value="6-phosphogluconate dehydrogenase C-terminal domain-like"/>
    <property type="match status" value="1"/>
</dbReference>
<dbReference type="InterPro" id="IPR013328">
    <property type="entry name" value="6PGD_dom2"/>
</dbReference>
<evidence type="ECO:0000313" key="8">
    <source>
        <dbReference type="Proteomes" id="UP001156102"/>
    </source>
</evidence>
<dbReference type="Pfam" id="PF14833">
    <property type="entry name" value="NAD_binding_11"/>
    <property type="match status" value="1"/>
</dbReference>
<dbReference type="GO" id="GO:0050661">
    <property type="term" value="F:NADP binding"/>
    <property type="evidence" value="ECO:0007669"/>
    <property type="project" value="InterPro"/>
</dbReference>
<evidence type="ECO:0000256" key="4">
    <source>
        <dbReference type="PIRSR" id="PIRSR000103-1"/>
    </source>
</evidence>
<dbReference type="GO" id="GO:0051287">
    <property type="term" value="F:NAD binding"/>
    <property type="evidence" value="ECO:0007669"/>
    <property type="project" value="InterPro"/>
</dbReference>
<protein>
    <submittedName>
        <fullName evidence="7">NAD(P)-dependent oxidoreductase</fullName>
    </submittedName>
</protein>
<organism evidence="7 8">
    <name type="scientific">Ectobacillus ponti</name>
    <dbReference type="NCBI Taxonomy" id="2961894"/>
    <lineage>
        <taxon>Bacteria</taxon>
        <taxon>Bacillati</taxon>
        <taxon>Bacillota</taxon>
        <taxon>Bacilli</taxon>
        <taxon>Bacillales</taxon>
        <taxon>Bacillaceae</taxon>
        <taxon>Ectobacillus</taxon>
    </lineage>
</organism>
<dbReference type="AlphaFoldDB" id="A0AA42BRD4"/>
<dbReference type="InterPro" id="IPR036291">
    <property type="entry name" value="NAD(P)-bd_dom_sf"/>
</dbReference>
<evidence type="ECO:0000256" key="1">
    <source>
        <dbReference type="ARBA" id="ARBA00009080"/>
    </source>
</evidence>
<sequence length="296" mass="32046">MGSGWRREFMNIGFIGTGVMGKSMVRHLLKGGHTVYVYNRTKEKTDELVQEGAIWAEAPKLVAHQADVVMTMVGYPYDVEEVYFGSEGLLEHAKPGTVFIDFTTSTPTLAKRIYEAAAAKGMSALDAPVSGGDIGAREARLAIMMGGDEEAFGQVQPLLQLLGTNIVLQGPAGSGQHTKMCNQIAIASNMIGVCEAIAYAKTAGLDPEQVLQSIATGAAGSWSLSNLAPRMLQGNFEPGFYIKHFIKDMKIALDEAERMKLELPGLSLAKQMYEELAARGEESSGTQALYKRYIQE</sequence>
<feature type="domain" description="6-phosphogluconate dehydrogenase NADP-binding" evidence="5">
    <location>
        <begin position="11"/>
        <end position="168"/>
    </location>
</feature>
<dbReference type="InterPro" id="IPR008927">
    <property type="entry name" value="6-PGluconate_DH-like_C_sf"/>
</dbReference>
<dbReference type="InterPro" id="IPR015815">
    <property type="entry name" value="HIBADH-related"/>
</dbReference>
<evidence type="ECO:0000259" key="6">
    <source>
        <dbReference type="Pfam" id="PF14833"/>
    </source>
</evidence>
<dbReference type="GO" id="GO:0016491">
    <property type="term" value="F:oxidoreductase activity"/>
    <property type="evidence" value="ECO:0007669"/>
    <property type="project" value="UniProtKB-KW"/>
</dbReference>
<dbReference type="SUPFAM" id="SSF51735">
    <property type="entry name" value="NAD(P)-binding Rossmann-fold domains"/>
    <property type="match status" value="1"/>
</dbReference>
<reference evidence="7" key="1">
    <citation type="submission" date="2022-07" db="EMBL/GenBank/DDBJ databases">
        <authorList>
            <person name="Li W.-J."/>
            <person name="Deng Q.-Q."/>
        </authorList>
    </citation>
    <scope>NUCLEOTIDE SEQUENCE</scope>
    <source>
        <strain evidence="7">SYSU M60031</strain>
    </source>
</reference>